<sequence length="287" mass="31748">MTLAASSASSGSGDSASSLSALPPESVPFVYLGELRSLLKEKDVLSKRLGGRDSLINLICEYARPSKQDLLAGVETFLVLLGEQFEVSSEDQEVLERLMQFARGKAASKRVNDHICSPLLVVSGFQIVKEQGHMRDHDIYGCDYTVSFNASGRFTTGIAGWLSLKHYCSMGDSAAYRLKVTLSKGDKAFCWSVGTDPHSHTLGEALEMSVFPLQDFRSVLLEESVETKELILVFTRLVEGLFLEASVKRGIQKMTIDGRHLWEHFNHTINLSKVAEILLSRLENETT</sequence>
<reference evidence="2" key="1">
    <citation type="submission" date="2014-11" db="EMBL/GenBank/DDBJ databases">
        <authorList>
            <person name="Otto D Thomas"/>
            <person name="Naeem Raeece"/>
        </authorList>
    </citation>
    <scope>NUCLEOTIDE SEQUENCE</scope>
</reference>
<gene>
    <name evidence="2" type="ORF">Cvel_13813</name>
</gene>
<dbReference type="VEuPathDB" id="CryptoDB:Cvel_13813"/>
<dbReference type="AlphaFoldDB" id="A0A0G4IEX8"/>
<name>A0A0G4IEX8_9ALVE</name>
<organism evidence="2">
    <name type="scientific">Chromera velia CCMP2878</name>
    <dbReference type="NCBI Taxonomy" id="1169474"/>
    <lineage>
        <taxon>Eukaryota</taxon>
        <taxon>Sar</taxon>
        <taxon>Alveolata</taxon>
        <taxon>Colpodellida</taxon>
        <taxon>Chromeraceae</taxon>
        <taxon>Chromera</taxon>
    </lineage>
</organism>
<evidence type="ECO:0000256" key="1">
    <source>
        <dbReference type="SAM" id="MobiDB-lite"/>
    </source>
</evidence>
<feature type="region of interest" description="Disordered" evidence="1">
    <location>
        <begin position="1"/>
        <end position="20"/>
    </location>
</feature>
<proteinExistence type="predicted"/>
<protein>
    <submittedName>
        <fullName evidence="2">Uncharacterized protein</fullName>
    </submittedName>
</protein>
<accession>A0A0G4IEX8</accession>
<dbReference type="EMBL" id="CDMZ01005907">
    <property type="protein sequence ID" value="CEM55755.1"/>
    <property type="molecule type" value="Genomic_DNA"/>
</dbReference>
<evidence type="ECO:0000313" key="2">
    <source>
        <dbReference type="EMBL" id="CEM55755.1"/>
    </source>
</evidence>